<dbReference type="AlphaFoldDB" id="A0A6P2CPC5"/>
<feature type="transmembrane region" description="Helical" evidence="2">
    <location>
        <begin position="140"/>
        <end position="161"/>
    </location>
</feature>
<dbReference type="GO" id="GO:0016747">
    <property type="term" value="F:acyltransferase activity, transferring groups other than amino-acyl groups"/>
    <property type="evidence" value="ECO:0007669"/>
    <property type="project" value="InterPro"/>
</dbReference>
<dbReference type="SUPFAM" id="SSF52266">
    <property type="entry name" value="SGNH hydrolase"/>
    <property type="match status" value="1"/>
</dbReference>
<sequence>MKSPKRRYIKGFDGLRALAVVGVILFHLMPTKFVGGWLGVPLFFVISGYLITDLLIQEYDQNYRISVIQFYKRRIKRLYPALVGMLFVVVTVILLFDRDLIYNLRPIIETNLFYVYNFWSIGHGQSYFQQFGGASPFTHLWSLSIEGQFYLIWPLIVWGILRLRFKKIYVASALAFFSLISAITMAVLYSPTMINRVYYGTDTRLFAILLGTALAFVWPSSKLTSNANQHIRYYLNGVGIIALLTFCVAMAALNGQQPNTYYGLMYLISIVGTILVAVTAHPASLFSKLFDNKILAYLGTRSYSIYLYQLPIFVFYEKLVPNYQPNTWHTITEVILVLFVSEISYRYIENIFRNGLKLRQLGSWLIHSRNRFFFALTITLVFFLFIAHGLADKRANQDQPQTALQQKLSKNKKEVAKRNKAAKNSANQSTVPSNKNQTSTDDKKIIDTYALNGNQYLYFKKMSFTAIGDSVMLDAAPYLQDINPNVIVNAKVGRQAYEAPGLVAEMAHNNQLSENILVGLGTNGEIRRSDLDRMMKTFGAKRQVYWVNNFVQSKPWQKDNNAMLQKADKDYKNLHVVNWYGLAKQHADWFADDGVHQGALGARNYVRLIVEKVGVVHHIQ</sequence>
<protein>
    <submittedName>
        <fullName evidence="4">Acetyltransferase</fullName>
    </submittedName>
</protein>
<keyword evidence="2" id="KW-0812">Transmembrane</keyword>
<evidence type="ECO:0000256" key="2">
    <source>
        <dbReference type="SAM" id="Phobius"/>
    </source>
</evidence>
<reference evidence="4 5" key="1">
    <citation type="submission" date="2019-01" db="EMBL/GenBank/DDBJ databases">
        <title>Leuconostoc litchii sp. nov., a novel lactic acid bacterium isolated from lychee.</title>
        <authorList>
            <person name="Wang L.-T."/>
        </authorList>
    </citation>
    <scope>NUCLEOTIDE SEQUENCE [LARGE SCALE GENOMIC DNA]</scope>
    <source>
        <strain evidence="4 5">MB7</strain>
    </source>
</reference>
<feature type="transmembrane region" description="Helical" evidence="2">
    <location>
        <begin position="261"/>
        <end position="282"/>
    </location>
</feature>
<feature type="transmembrane region" description="Helical" evidence="2">
    <location>
        <begin position="233"/>
        <end position="255"/>
    </location>
</feature>
<dbReference type="RefSeq" id="WP_148605732.1">
    <property type="nucleotide sequence ID" value="NZ_SDGY01000001.1"/>
</dbReference>
<evidence type="ECO:0000313" key="4">
    <source>
        <dbReference type="EMBL" id="TYC47736.1"/>
    </source>
</evidence>
<dbReference type="InterPro" id="IPR050879">
    <property type="entry name" value="Acyltransferase_3"/>
</dbReference>
<dbReference type="GO" id="GO:0016020">
    <property type="term" value="C:membrane"/>
    <property type="evidence" value="ECO:0007669"/>
    <property type="project" value="TreeGrafter"/>
</dbReference>
<feature type="transmembrane region" description="Helical" evidence="2">
    <location>
        <begin position="168"/>
        <end position="191"/>
    </location>
</feature>
<dbReference type="InterPro" id="IPR002656">
    <property type="entry name" value="Acyl_transf_3_dom"/>
</dbReference>
<feature type="compositionally biased region" description="Polar residues" evidence="1">
    <location>
        <begin position="428"/>
        <end position="439"/>
    </location>
</feature>
<dbReference type="PANTHER" id="PTHR23028">
    <property type="entry name" value="ACETYLTRANSFERASE"/>
    <property type="match status" value="1"/>
</dbReference>
<feature type="region of interest" description="Disordered" evidence="1">
    <location>
        <begin position="401"/>
        <end position="439"/>
    </location>
</feature>
<proteinExistence type="predicted"/>
<gene>
    <name evidence="4" type="ORF">ESZ47_04360</name>
</gene>
<dbReference type="CDD" id="cd01840">
    <property type="entry name" value="SGNH_hydrolase_yrhL_like"/>
    <property type="match status" value="1"/>
</dbReference>
<feature type="transmembrane region" description="Helical" evidence="2">
    <location>
        <begin position="294"/>
        <end position="316"/>
    </location>
</feature>
<dbReference type="Proteomes" id="UP000442244">
    <property type="component" value="Unassembled WGS sequence"/>
</dbReference>
<feature type="transmembrane region" description="Helical" evidence="2">
    <location>
        <begin position="77"/>
        <end position="96"/>
    </location>
</feature>
<keyword evidence="4" id="KW-0808">Transferase</keyword>
<dbReference type="EMBL" id="SDGY01000001">
    <property type="protein sequence ID" value="TYC47736.1"/>
    <property type="molecule type" value="Genomic_DNA"/>
</dbReference>
<name>A0A6P2CPC5_9LACO</name>
<evidence type="ECO:0000259" key="3">
    <source>
        <dbReference type="Pfam" id="PF01757"/>
    </source>
</evidence>
<organism evidence="4 5">
    <name type="scientific">Leuconostoc litchii</name>
    <dbReference type="NCBI Taxonomy" id="1981069"/>
    <lineage>
        <taxon>Bacteria</taxon>
        <taxon>Bacillati</taxon>
        <taxon>Bacillota</taxon>
        <taxon>Bacilli</taxon>
        <taxon>Lactobacillales</taxon>
        <taxon>Lactobacillaceae</taxon>
        <taxon>Leuconostoc</taxon>
    </lineage>
</organism>
<accession>A0A6P2CPC5</accession>
<feature type="domain" description="Acyltransferase 3" evidence="3">
    <location>
        <begin position="10"/>
        <end position="341"/>
    </location>
</feature>
<keyword evidence="5" id="KW-1185">Reference proteome</keyword>
<evidence type="ECO:0000313" key="5">
    <source>
        <dbReference type="Proteomes" id="UP000442244"/>
    </source>
</evidence>
<dbReference type="GO" id="GO:0009103">
    <property type="term" value="P:lipopolysaccharide biosynthetic process"/>
    <property type="evidence" value="ECO:0007669"/>
    <property type="project" value="TreeGrafter"/>
</dbReference>
<dbReference type="PANTHER" id="PTHR23028:SF53">
    <property type="entry name" value="ACYL_TRANSF_3 DOMAIN-CONTAINING PROTEIN"/>
    <property type="match status" value="1"/>
</dbReference>
<feature type="transmembrane region" description="Helical" evidence="2">
    <location>
        <begin position="328"/>
        <end position="348"/>
    </location>
</feature>
<comment type="caution">
    <text evidence="4">The sequence shown here is derived from an EMBL/GenBank/DDBJ whole genome shotgun (WGS) entry which is preliminary data.</text>
</comment>
<feature type="transmembrane region" description="Helical" evidence="2">
    <location>
        <begin position="12"/>
        <end position="29"/>
    </location>
</feature>
<feature type="transmembrane region" description="Helical" evidence="2">
    <location>
        <begin position="372"/>
        <end position="391"/>
    </location>
</feature>
<dbReference type="OrthoDB" id="9796461at2"/>
<dbReference type="Pfam" id="PF01757">
    <property type="entry name" value="Acyl_transf_3"/>
    <property type="match status" value="1"/>
</dbReference>
<feature type="transmembrane region" description="Helical" evidence="2">
    <location>
        <begin position="203"/>
        <end position="221"/>
    </location>
</feature>
<keyword evidence="2" id="KW-0472">Membrane</keyword>
<evidence type="ECO:0000256" key="1">
    <source>
        <dbReference type="SAM" id="MobiDB-lite"/>
    </source>
</evidence>
<feature type="transmembrane region" description="Helical" evidence="2">
    <location>
        <begin position="35"/>
        <end position="56"/>
    </location>
</feature>
<keyword evidence="2" id="KW-1133">Transmembrane helix</keyword>